<name>A0A2S6H3A0_9GAMM</name>
<dbReference type="EMBL" id="PTIY01000005">
    <property type="protein sequence ID" value="PPK71965.1"/>
    <property type="molecule type" value="Genomic_DNA"/>
</dbReference>
<evidence type="ECO:0000256" key="2">
    <source>
        <dbReference type="PROSITE-ProRule" id="PRU00409"/>
    </source>
</evidence>
<reference evidence="4 5" key="1">
    <citation type="submission" date="2018-02" db="EMBL/GenBank/DDBJ databases">
        <title>Subsurface microbial communities from deep shales in Ohio and West Virginia, USA.</title>
        <authorList>
            <person name="Wrighton K."/>
        </authorList>
    </citation>
    <scope>NUCLEOTIDE SEQUENCE [LARGE SCALE GENOMIC DNA]</scope>
    <source>
        <strain evidence="4 5">OWC-G53F</strain>
    </source>
</reference>
<dbReference type="InterPro" id="IPR011761">
    <property type="entry name" value="ATP-grasp"/>
</dbReference>
<keyword evidence="2" id="KW-0067">ATP-binding</keyword>
<dbReference type="InterPro" id="IPR024710">
    <property type="entry name" value="MfnD"/>
</dbReference>
<dbReference type="AlphaFoldDB" id="A0A2S6H3A0"/>
<evidence type="ECO:0000259" key="3">
    <source>
        <dbReference type="PROSITE" id="PS50975"/>
    </source>
</evidence>
<dbReference type="InterPro" id="IPR040803">
    <property type="entry name" value="MfnD_preATP-grasp"/>
</dbReference>
<evidence type="ECO:0000256" key="1">
    <source>
        <dbReference type="ARBA" id="ARBA00023211"/>
    </source>
</evidence>
<keyword evidence="5" id="KW-1185">Reference proteome</keyword>
<dbReference type="GO" id="GO:0046872">
    <property type="term" value="F:metal ion binding"/>
    <property type="evidence" value="ECO:0007669"/>
    <property type="project" value="InterPro"/>
</dbReference>
<dbReference type="RefSeq" id="WP_104423356.1">
    <property type="nucleotide sequence ID" value="NZ_PTIY01000005.1"/>
</dbReference>
<dbReference type="Gene3D" id="2.30.36.100">
    <property type="match status" value="1"/>
</dbReference>
<dbReference type="SUPFAM" id="SSF56059">
    <property type="entry name" value="Glutathione synthetase ATP-binding domain-like"/>
    <property type="match status" value="1"/>
</dbReference>
<keyword evidence="4" id="KW-0436">Ligase</keyword>
<dbReference type="GO" id="GO:0009432">
    <property type="term" value="P:SOS response"/>
    <property type="evidence" value="ECO:0007669"/>
    <property type="project" value="TreeGrafter"/>
</dbReference>
<dbReference type="GO" id="GO:0005524">
    <property type="term" value="F:ATP binding"/>
    <property type="evidence" value="ECO:0007669"/>
    <property type="project" value="UniProtKB-UniRule"/>
</dbReference>
<keyword evidence="2" id="KW-0547">Nucleotide-binding</keyword>
<keyword evidence="1" id="KW-0464">Manganese</keyword>
<dbReference type="OrthoDB" id="271331at2"/>
<evidence type="ECO:0000313" key="5">
    <source>
        <dbReference type="Proteomes" id="UP000238071"/>
    </source>
</evidence>
<dbReference type="GO" id="GO:0018169">
    <property type="term" value="F:ribosomal S6-glutamic acid ligase activity"/>
    <property type="evidence" value="ECO:0007669"/>
    <property type="project" value="TreeGrafter"/>
</dbReference>
<dbReference type="PROSITE" id="PS50975">
    <property type="entry name" value="ATP_GRASP"/>
    <property type="match status" value="1"/>
</dbReference>
<gene>
    <name evidence="4" type="ORF">B0F88_10577</name>
</gene>
<dbReference type="Pfam" id="PF02655">
    <property type="entry name" value="ATP-grasp_3"/>
    <property type="match status" value="1"/>
</dbReference>
<dbReference type="GO" id="GO:0005737">
    <property type="term" value="C:cytoplasm"/>
    <property type="evidence" value="ECO:0007669"/>
    <property type="project" value="TreeGrafter"/>
</dbReference>
<dbReference type="PANTHER" id="PTHR21621">
    <property type="entry name" value="RIBOSOMAL PROTEIN S6 MODIFICATION PROTEIN"/>
    <property type="match status" value="1"/>
</dbReference>
<protein>
    <submittedName>
        <fullName evidence="4">Putative ATP-grasp superfamily ATP-dependent carboligase</fullName>
    </submittedName>
</protein>
<proteinExistence type="predicted"/>
<evidence type="ECO:0000313" key="4">
    <source>
        <dbReference type="EMBL" id="PPK71965.1"/>
    </source>
</evidence>
<dbReference type="Proteomes" id="UP000238071">
    <property type="component" value="Unassembled WGS sequence"/>
</dbReference>
<dbReference type="PANTHER" id="PTHR21621:SF0">
    <property type="entry name" value="BETA-CITRYLGLUTAMATE SYNTHASE B-RELATED"/>
    <property type="match status" value="1"/>
</dbReference>
<dbReference type="Gene3D" id="3.30.470.20">
    <property type="entry name" value="ATP-grasp fold, B domain"/>
    <property type="match status" value="1"/>
</dbReference>
<organism evidence="4 5">
    <name type="scientific">Methylobacter tundripaludum</name>
    <dbReference type="NCBI Taxonomy" id="173365"/>
    <lineage>
        <taxon>Bacteria</taxon>
        <taxon>Pseudomonadati</taxon>
        <taxon>Pseudomonadota</taxon>
        <taxon>Gammaproteobacteria</taxon>
        <taxon>Methylococcales</taxon>
        <taxon>Methylococcaceae</taxon>
        <taxon>Methylobacter</taxon>
    </lineage>
</organism>
<dbReference type="PIRSF" id="PIRSF016766">
    <property type="entry name" value="UCP016766_ATPgrasp"/>
    <property type="match status" value="1"/>
</dbReference>
<sequence length="337" mass="37481">MKILVFEYITGGGFNKQELPDSLAGEGRLMLHALLDNLTKLDSLEVTVMLDWRLDDSADIPGINTALIRPEHDAIEEFSKLAKQCDLVWPIAPEFDGILQNLCQTVESLGKRLLTSSAAAIAVAGNKFKTYRLLNRNQIATVPTQMLDDSYSQPLDRLGTGGEWIIKPVDGVGCADSYVVTNRQDVEQMTAHKKQYIIQPHLQGKKTSLSCLFKQGRAWLICANLQRFEFINRQYHLAEIAVNHHPDSGEYQQLIDKIGLALPELWGYAGIDLIETAEETWVLEINPRLTSSFAGIYDALGINIVEAVLQLVHGDPILNPVCNRSITVQTKQEANAS</sequence>
<accession>A0A2S6H3A0</accession>
<feature type="domain" description="ATP-grasp" evidence="3">
    <location>
        <begin position="131"/>
        <end position="313"/>
    </location>
</feature>
<comment type="caution">
    <text evidence="4">The sequence shown here is derived from an EMBL/GenBank/DDBJ whole genome shotgun (WGS) entry which is preliminary data.</text>
</comment>
<dbReference type="Pfam" id="PF18301">
    <property type="entry name" value="preATP-grasp_3"/>
    <property type="match status" value="1"/>
</dbReference>
<dbReference type="Gene3D" id="3.40.50.11770">
    <property type="match status" value="1"/>
</dbReference>
<dbReference type="InterPro" id="IPR003806">
    <property type="entry name" value="ATP-grasp_PylC-type"/>
</dbReference>